<gene>
    <name evidence="3" type="ORF">JP75_12600</name>
</gene>
<accession>A0A087M1S2</accession>
<dbReference type="EMBL" id="JQGC01000010">
    <property type="protein sequence ID" value="KFL30825.1"/>
    <property type="molecule type" value="Genomic_DNA"/>
</dbReference>
<dbReference type="OrthoDB" id="7951374at2"/>
<reference evidence="3 4" key="1">
    <citation type="submission" date="2014-08" db="EMBL/GenBank/DDBJ databases">
        <authorList>
            <person name="Hassan Y.I."/>
            <person name="Lepp D."/>
            <person name="Zhou T."/>
        </authorList>
    </citation>
    <scope>NUCLEOTIDE SEQUENCE [LARGE SCALE GENOMIC DNA]</scope>
    <source>
        <strain evidence="3 4">IFO13584</strain>
    </source>
</reference>
<dbReference type="Proteomes" id="UP000028981">
    <property type="component" value="Unassembled WGS sequence"/>
</dbReference>
<feature type="region of interest" description="Disordered" evidence="1">
    <location>
        <begin position="98"/>
        <end position="142"/>
    </location>
</feature>
<evidence type="ECO:0000256" key="1">
    <source>
        <dbReference type="SAM" id="MobiDB-lite"/>
    </source>
</evidence>
<evidence type="ECO:0000313" key="4">
    <source>
        <dbReference type="Proteomes" id="UP000028981"/>
    </source>
</evidence>
<feature type="compositionally biased region" description="Gly residues" evidence="1">
    <location>
        <begin position="101"/>
        <end position="118"/>
    </location>
</feature>
<evidence type="ECO:0000256" key="2">
    <source>
        <dbReference type="SAM" id="SignalP"/>
    </source>
</evidence>
<proteinExistence type="predicted"/>
<name>A0A087M1S2_9HYPH</name>
<feature type="chain" id="PRO_5001825810" evidence="2">
    <location>
        <begin position="26"/>
        <end position="142"/>
    </location>
</feature>
<evidence type="ECO:0000313" key="3">
    <source>
        <dbReference type="EMBL" id="KFL30825.1"/>
    </source>
</evidence>
<organism evidence="3 4">
    <name type="scientific">Devosia riboflavina</name>
    <dbReference type="NCBI Taxonomy" id="46914"/>
    <lineage>
        <taxon>Bacteria</taxon>
        <taxon>Pseudomonadati</taxon>
        <taxon>Pseudomonadota</taxon>
        <taxon>Alphaproteobacteria</taxon>
        <taxon>Hyphomicrobiales</taxon>
        <taxon>Devosiaceae</taxon>
        <taxon>Devosia</taxon>
    </lineage>
</organism>
<feature type="signal peptide" evidence="2">
    <location>
        <begin position="1"/>
        <end position="25"/>
    </location>
</feature>
<sequence>MKISALSLSLAVAFTGLVSALPAQAATRNVELPASIFADRCDRHSGIFSIDGNVLHCQTQTVPVACAYIDVNKAQCRWPGIDNQIAVNRVIGLPNESSISSGGGGGGAVAGKGGGFSGPGDFTNPDNDGPDWKGPQDFQSNW</sequence>
<keyword evidence="2" id="KW-0732">Signal</keyword>
<dbReference type="AlphaFoldDB" id="A0A087M1S2"/>
<keyword evidence="4" id="KW-1185">Reference proteome</keyword>
<comment type="caution">
    <text evidence="3">The sequence shown here is derived from an EMBL/GenBank/DDBJ whole genome shotgun (WGS) entry which is preliminary data.</text>
</comment>
<protein>
    <submittedName>
        <fullName evidence="3">Uncharacterized protein</fullName>
    </submittedName>
</protein>
<dbReference type="RefSeq" id="WP_035083248.1">
    <property type="nucleotide sequence ID" value="NZ_JQGC01000010.1"/>
</dbReference>